<evidence type="ECO:0000256" key="1">
    <source>
        <dbReference type="SAM" id="Phobius"/>
    </source>
</evidence>
<keyword evidence="1" id="KW-0472">Membrane</keyword>
<accession>A0A1T5P9W2</accession>
<feature type="transmembrane region" description="Helical" evidence="1">
    <location>
        <begin position="76"/>
        <end position="94"/>
    </location>
</feature>
<reference evidence="2 3" key="1">
    <citation type="submission" date="2017-02" db="EMBL/GenBank/DDBJ databases">
        <authorList>
            <person name="Peterson S.W."/>
        </authorList>
    </citation>
    <scope>NUCLEOTIDE SEQUENCE [LARGE SCALE GENOMIC DNA]</scope>
    <source>
        <strain evidence="2 3">DSM 18108</strain>
    </source>
</reference>
<evidence type="ECO:0000313" key="2">
    <source>
        <dbReference type="EMBL" id="SKD09514.1"/>
    </source>
</evidence>
<sequence>MNMGNNVANLYFKSKKTSLIILAATALICSRMLFYVFNDPEGPNLLIVVVLAMAVYFFSYAVYVFSPSKTGGIKRLLAAICIQILSVIVLYFCMKWF</sequence>
<keyword evidence="1" id="KW-0812">Transmembrane</keyword>
<feature type="transmembrane region" description="Helical" evidence="1">
    <location>
        <begin position="43"/>
        <end position="64"/>
    </location>
</feature>
<proteinExistence type="predicted"/>
<organism evidence="2 3">
    <name type="scientific">Chitinophaga ginsengisegetis</name>
    <dbReference type="NCBI Taxonomy" id="393003"/>
    <lineage>
        <taxon>Bacteria</taxon>
        <taxon>Pseudomonadati</taxon>
        <taxon>Bacteroidota</taxon>
        <taxon>Chitinophagia</taxon>
        <taxon>Chitinophagales</taxon>
        <taxon>Chitinophagaceae</taxon>
        <taxon>Chitinophaga</taxon>
    </lineage>
</organism>
<dbReference type="Proteomes" id="UP000190166">
    <property type="component" value="Unassembled WGS sequence"/>
</dbReference>
<keyword evidence="1" id="KW-1133">Transmembrane helix</keyword>
<gene>
    <name evidence="2" type="ORF">SAMN05660461_5403</name>
</gene>
<name>A0A1T5P9W2_9BACT</name>
<keyword evidence="3" id="KW-1185">Reference proteome</keyword>
<dbReference type="EMBL" id="FUZZ01000005">
    <property type="protein sequence ID" value="SKD09514.1"/>
    <property type="molecule type" value="Genomic_DNA"/>
</dbReference>
<evidence type="ECO:0000313" key="3">
    <source>
        <dbReference type="Proteomes" id="UP000190166"/>
    </source>
</evidence>
<protein>
    <submittedName>
        <fullName evidence="2">Uncharacterized protein</fullName>
    </submittedName>
</protein>
<feature type="transmembrane region" description="Helical" evidence="1">
    <location>
        <begin position="19"/>
        <end position="37"/>
    </location>
</feature>
<dbReference type="AlphaFoldDB" id="A0A1T5P9W2"/>